<dbReference type="InterPro" id="IPR003819">
    <property type="entry name" value="TauD/TfdA-like"/>
</dbReference>
<keyword evidence="1" id="KW-0560">Oxidoreductase</keyword>
<dbReference type="Gene3D" id="3.60.130.10">
    <property type="entry name" value="Clavaminate synthase-like"/>
    <property type="match status" value="1"/>
</dbReference>
<evidence type="ECO:0000259" key="2">
    <source>
        <dbReference type="Pfam" id="PF02668"/>
    </source>
</evidence>
<dbReference type="AlphaFoldDB" id="A0AAJ0MDT7"/>
<organism evidence="3 4">
    <name type="scientific">Lasiosphaeria hispida</name>
    <dbReference type="NCBI Taxonomy" id="260671"/>
    <lineage>
        <taxon>Eukaryota</taxon>
        <taxon>Fungi</taxon>
        <taxon>Dikarya</taxon>
        <taxon>Ascomycota</taxon>
        <taxon>Pezizomycotina</taxon>
        <taxon>Sordariomycetes</taxon>
        <taxon>Sordariomycetidae</taxon>
        <taxon>Sordariales</taxon>
        <taxon>Lasiosphaeriaceae</taxon>
        <taxon>Lasiosphaeria</taxon>
    </lineage>
</organism>
<dbReference type="SUPFAM" id="SSF51197">
    <property type="entry name" value="Clavaminate synthase-like"/>
    <property type="match status" value="1"/>
</dbReference>
<comment type="caution">
    <text evidence="3">The sequence shown here is derived from an EMBL/GenBank/DDBJ whole genome shotgun (WGS) entry which is preliminary data.</text>
</comment>
<dbReference type="EMBL" id="JAUIQD010000004">
    <property type="protein sequence ID" value="KAK3352732.1"/>
    <property type="molecule type" value="Genomic_DNA"/>
</dbReference>
<dbReference type="PANTHER" id="PTHR10696">
    <property type="entry name" value="GAMMA-BUTYROBETAINE HYDROXYLASE-RELATED"/>
    <property type="match status" value="1"/>
</dbReference>
<dbReference type="InterPro" id="IPR042098">
    <property type="entry name" value="TauD-like_sf"/>
</dbReference>
<keyword evidence="4" id="KW-1185">Reference proteome</keyword>
<gene>
    <name evidence="3" type="ORF">B0T25DRAFT_454672</name>
</gene>
<evidence type="ECO:0000313" key="3">
    <source>
        <dbReference type="EMBL" id="KAK3352732.1"/>
    </source>
</evidence>
<proteinExistence type="predicted"/>
<sequence length="354" mass="39546">MPAETLHPAPYGPSVTLPAPYPPGTAFPLSLKPARPDIALAEMTAEIRGLAASGRLRSLLDRHGAIYFQGLGLRDAHEFSAFAHAFGWRPHEDIGNPVRRTVVAENVATANEGPSTMPVYPHNEFGLSPHYPAYVLFYCVSEPETGGETPINNSVVLYRHLKERFPGFIEEVERKGIKYQLFYPNGPKDQTSSAGTTVRQAYGKNILDSDDTETARQKTEEEIRRLPTATYVFLLMIRPDFVLIVSLAVRNHPHTGEPAFFNNAVSRFLNALQNDTLLPPHTNSEGKYQPPYGDDSLIPREYLDSAVEYINKTRSLVTWKTGDVIVLDNHSVQHAREPWTGNRKLLASLWDEAE</sequence>
<feature type="domain" description="TauD/TfdA-like" evidence="2">
    <location>
        <begin position="53"/>
        <end position="346"/>
    </location>
</feature>
<dbReference type="GO" id="GO:0016491">
    <property type="term" value="F:oxidoreductase activity"/>
    <property type="evidence" value="ECO:0007669"/>
    <property type="project" value="UniProtKB-KW"/>
</dbReference>
<protein>
    <recommendedName>
        <fullName evidence="2">TauD/TfdA-like domain-containing protein</fullName>
    </recommendedName>
</protein>
<evidence type="ECO:0000313" key="4">
    <source>
        <dbReference type="Proteomes" id="UP001275084"/>
    </source>
</evidence>
<reference evidence="3" key="1">
    <citation type="journal article" date="2023" name="Mol. Phylogenet. Evol.">
        <title>Genome-scale phylogeny and comparative genomics of the fungal order Sordariales.</title>
        <authorList>
            <person name="Hensen N."/>
            <person name="Bonometti L."/>
            <person name="Westerberg I."/>
            <person name="Brannstrom I.O."/>
            <person name="Guillou S."/>
            <person name="Cros-Aarteil S."/>
            <person name="Calhoun S."/>
            <person name="Haridas S."/>
            <person name="Kuo A."/>
            <person name="Mondo S."/>
            <person name="Pangilinan J."/>
            <person name="Riley R."/>
            <person name="LaButti K."/>
            <person name="Andreopoulos B."/>
            <person name="Lipzen A."/>
            <person name="Chen C."/>
            <person name="Yan M."/>
            <person name="Daum C."/>
            <person name="Ng V."/>
            <person name="Clum A."/>
            <person name="Steindorff A."/>
            <person name="Ohm R.A."/>
            <person name="Martin F."/>
            <person name="Silar P."/>
            <person name="Natvig D.O."/>
            <person name="Lalanne C."/>
            <person name="Gautier V."/>
            <person name="Ament-Velasquez S.L."/>
            <person name="Kruys A."/>
            <person name="Hutchinson M.I."/>
            <person name="Powell A.J."/>
            <person name="Barry K."/>
            <person name="Miller A.N."/>
            <person name="Grigoriev I.V."/>
            <person name="Debuchy R."/>
            <person name="Gladieux P."/>
            <person name="Hiltunen Thoren M."/>
            <person name="Johannesson H."/>
        </authorList>
    </citation>
    <scope>NUCLEOTIDE SEQUENCE</scope>
    <source>
        <strain evidence="3">CBS 955.72</strain>
    </source>
</reference>
<dbReference type="Proteomes" id="UP001275084">
    <property type="component" value="Unassembled WGS sequence"/>
</dbReference>
<evidence type="ECO:0000256" key="1">
    <source>
        <dbReference type="ARBA" id="ARBA00023002"/>
    </source>
</evidence>
<reference evidence="3" key="2">
    <citation type="submission" date="2023-06" db="EMBL/GenBank/DDBJ databases">
        <authorList>
            <consortium name="Lawrence Berkeley National Laboratory"/>
            <person name="Haridas S."/>
            <person name="Hensen N."/>
            <person name="Bonometti L."/>
            <person name="Westerberg I."/>
            <person name="Brannstrom I.O."/>
            <person name="Guillou S."/>
            <person name="Cros-Aarteil S."/>
            <person name="Calhoun S."/>
            <person name="Kuo A."/>
            <person name="Mondo S."/>
            <person name="Pangilinan J."/>
            <person name="Riley R."/>
            <person name="Labutti K."/>
            <person name="Andreopoulos B."/>
            <person name="Lipzen A."/>
            <person name="Chen C."/>
            <person name="Yanf M."/>
            <person name="Daum C."/>
            <person name="Ng V."/>
            <person name="Clum A."/>
            <person name="Steindorff A."/>
            <person name="Ohm R."/>
            <person name="Martin F."/>
            <person name="Silar P."/>
            <person name="Natvig D."/>
            <person name="Lalanne C."/>
            <person name="Gautier V."/>
            <person name="Ament-Velasquez S.L."/>
            <person name="Kruys A."/>
            <person name="Hutchinson M.I."/>
            <person name="Powell A.J."/>
            <person name="Barry K."/>
            <person name="Miller A.N."/>
            <person name="Grigoriev I.V."/>
            <person name="Debuchy R."/>
            <person name="Gladieux P."/>
            <person name="Thoren M.H."/>
            <person name="Johannesson H."/>
        </authorList>
    </citation>
    <scope>NUCLEOTIDE SEQUENCE</scope>
    <source>
        <strain evidence="3">CBS 955.72</strain>
    </source>
</reference>
<dbReference type="InterPro" id="IPR050411">
    <property type="entry name" value="AlphaKG_dependent_hydroxylases"/>
</dbReference>
<accession>A0AAJ0MDT7</accession>
<dbReference type="Pfam" id="PF02668">
    <property type="entry name" value="TauD"/>
    <property type="match status" value="1"/>
</dbReference>
<dbReference type="PANTHER" id="PTHR10696:SF21">
    <property type="entry name" value="TAUD_TFDA-LIKE DOMAIN-CONTAINING PROTEIN"/>
    <property type="match status" value="1"/>
</dbReference>
<name>A0AAJ0MDT7_9PEZI</name>